<evidence type="ECO:0000313" key="2">
    <source>
        <dbReference type="Proteomes" id="UP000218824"/>
    </source>
</evidence>
<dbReference type="RefSeq" id="WP_145959999.1">
    <property type="nucleotide sequence ID" value="NZ_AP014940.1"/>
</dbReference>
<name>A0AAU9AFI6_LYSEN</name>
<evidence type="ECO:0000313" key="1">
    <source>
        <dbReference type="EMBL" id="BAV96932.1"/>
    </source>
</evidence>
<gene>
    <name evidence="1" type="ORF">LEN_1445</name>
</gene>
<dbReference type="EMBL" id="AP014940">
    <property type="protein sequence ID" value="BAV96932.1"/>
    <property type="molecule type" value="Genomic_DNA"/>
</dbReference>
<dbReference type="KEGG" id="lem:LEN_1445"/>
<protein>
    <submittedName>
        <fullName evidence="1">Uncharacterized protein</fullName>
    </submittedName>
</protein>
<accession>A0AAU9AFI6</accession>
<reference evidence="1 2" key="1">
    <citation type="journal article" date="2017" name="DNA Res.">
        <title>Complete genome sequence and expression profile of the commercial lytic enzyme producer Lysobacter enzymogenes M497-1.</title>
        <authorList>
            <person name="Takami H."/>
            <person name="Toyoda A."/>
            <person name="Uchiyama I."/>
            <person name="Itoh T."/>
            <person name="Takaki Y."/>
            <person name="Arai W."/>
            <person name="Nishi S."/>
            <person name="Kawai M."/>
            <person name="Shinya K."/>
            <person name="Ikeda H."/>
        </authorList>
    </citation>
    <scope>NUCLEOTIDE SEQUENCE [LARGE SCALE GENOMIC DNA]</scope>
    <source>
        <strain evidence="1 2">M497-1</strain>
    </source>
</reference>
<sequence>MIEVRSYFRVDGQFVLADDLQGDVPDTDYVEGAITVDVDGVPFIDFEHWDLVDQLWSYISEALLTLKQGQDASIFFPDQPLELSFKQVEKGRVKVVLHTQPKGRTIVVDKTELMSSFSKAGLHFLELMGRLSPGAKSAYDEGVENFSRL</sequence>
<dbReference type="GeneID" id="83066696"/>
<dbReference type="AlphaFoldDB" id="A0AAU9AFI6"/>
<organism evidence="1 2">
    <name type="scientific">Lysobacter enzymogenes</name>
    <dbReference type="NCBI Taxonomy" id="69"/>
    <lineage>
        <taxon>Bacteria</taxon>
        <taxon>Pseudomonadati</taxon>
        <taxon>Pseudomonadota</taxon>
        <taxon>Gammaproteobacteria</taxon>
        <taxon>Lysobacterales</taxon>
        <taxon>Lysobacteraceae</taxon>
        <taxon>Lysobacter</taxon>
    </lineage>
</organism>
<proteinExistence type="predicted"/>
<dbReference type="Proteomes" id="UP000218824">
    <property type="component" value="Chromosome"/>
</dbReference>